<reference evidence="2 3" key="1">
    <citation type="submission" date="2017-08" db="EMBL/GenBank/DDBJ databases">
        <authorList>
            <person name="de Groot N.N."/>
        </authorList>
    </citation>
    <scope>NUCLEOTIDE SEQUENCE [LARGE SCALE GENOMIC DNA]</scope>
    <source>
        <strain evidence="2 3">HM2</strain>
    </source>
</reference>
<name>A0A380RUB3_FIBSU</name>
<feature type="transmembrane region" description="Helical" evidence="1">
    <location>
        <begin position="83"/>
        <end position="106"/>
    </location>
</feature>
<dbReference type="EMBL" id="UHJL01000001">
    <property type="protein sequence ID" value="SUQ19173.1"/>
    <property type="molecule type" value="Genomic_DNA"/>
</dbReference>
<evidence type="ECO:0000256" key="1">
    <source>
        <dbReference type="SAM" id="Phobius"/>
    </source>
</evidence>
<dbReference type="RefSeq" id="WP_109571895.1">
    <property type="nucleotide sequence ID" value="NZ_UHJL01000001.1"/>
</dbReference>
<protein>
    <submittedName>
        <fullName evidence="2">Uncharacterized protein</fullName>
    </submittedName>
</protein>
<keyword evidence="1" id="KW-0812">Transmembrane</keyword>
<sequence length="290" mass="34094">MFHLNKQDSDSDREKTKADFKHYFELKSELEDATRQFKETGTSPLNAEQFESKLKEMEALKAEYPILDTGYGPDAKRLIFQDLFTRIFAIILIFITFLFAVNWIAYPSAVSKIVMFWDSGNGRYSFADKITLTAKFPIMCWLVLPADREDIDLKLDSSIQNYVNSRLAIDSNYFTWNSNIHLFNSPLKDSHFIYDNNYIGAKFDYILKKFVSSCNSLRKQDSSYINYDLKASVCNHEMKKFKIFTRVHSEKILNKLLRGNLFYAIRKELESYRPLPTKMDSYYIIKPDEF</sequence>
<gene>
    <name evidence="2" type="ORF">SAMN05661053_0400</name>
</gene>
<proteinExistence type="predicted"/>
<dbReference type="Proteomes" id="UP000255423">
    <property type="component" value="Unassembled WGS sequence"/>
</dbReference>
<organism evidence="2 3">
    <name type="scientific">Fibrobacter succinogenes</name>
    <name type="common">Bacteroides succinogenes</name>
    <dbReference type="NCBI Taxonomy" id="833"/>
    <lineage>
        <taxon>Bacteria</taxon>
        <taxon>Pseudomonadati</taxon>
        <taxon>Fibrobacterota</taxon>
        <taxon>Fibrobacteria</taxon>
        <taxon>Fibrobacterales</taxon>
        <taxon>Fibrobacteraceae</taxon>
        <taxon>Fibrobacter</taxon>
    </lineage>
</organism>
<dbReference type="AlphaFoldDB" id="A0A380RUB3"/>
<keyword evidence="1" id="KW-1133">Transmembrane helix</keyword>
<accession>A0A380RUB3</accession>
<evidence type="ECO:0000313" key="2">
    <source>
        <dbReference type="EMBL" id="SUQ19173.1"/>
    </source>
</evidence>
<evidence type="ECO:0000313" key="3">
    <source>
        <dbReference type="Proteomes" id="UP000255423"/>
    </source>
</evidence>
<keyword evidence="1" id="KW-0472">Membrane</keyword>